<keyword evidence="4 7" id="KW-0812">Transmembrane</keyword>
<dbReference type="Gene3D" id="1.20.1250.20">
    <property type="entry name" value="MFS general substrate transporter like domains"/>
    <property type="match status" value="1"/>
</dbReference>
<dbReference type="Pfam" id="PF05977">
    <property type="entry name" value="MFS_3"/>
    <property type="match status" value="1"/>
</dbReference>
<protein>
    <submittedName>
        <fullName evidence="8">Enterobactin exporter EntS</fullName>
    </submittedName>
</protein>
<feature type="transmembrane region" description="Helical" evidence="7">
    <location>
        <begin position="296"/>
        <end position="314"/>
    </location>
</feature>
<keyword evidence="6 7" id="KW-0472">Membrane</keyword>
<dbReference type="RefSeq" id="WP_230504818.1">
    <property type="nucleotide sequence ID" value="NZ_CAKJTJ010000046.1"/>
</dbReference>
<evidence type="ECO:0000256" key="4">
    <source>
        <dbReference type="ARBA" id="ARBA00022692"/>
    </source>
</evidence>
<dbReference type="EMBL" id="CAKJTJ010000046">
    <property type="protein sequence ID" value="CAG9623407.1"/>
    <property type="molecule type" value="Genomic_DNA"/>
</dbReference>
<evidence type="ECO:0000256" key="3">
    <source>
        <dbReference type="ARBA" id="ARBA00022475"/>
    </source>
</evidence>
<dbReference type="Proteomes" id="UP000789833">
    <property type="component" value="Unassembled WGS sequence"/>
</dbReference>
<evidence type="ECO:0000256" key="6">
    <source>
        <dbReference type="ARBA" id="ARBA00023136"/>
    </source>
</evidence>
<accession>A0ABN8AIP0</accession>
<feature type="transmembrane region" description="Helical" evidence="7">
    <location>
        <begin position="150"/>
        <end position="172"/>
    </location>
</feature>
<feature type="transmembrane region" description="Helical" evidence="7">
    <location>
        <begin position="20"/>
        <end position="44"/>
    </location>
</feature>
<evidence type="ECO:0000256" key="1">
    <source>
        <dbReference type="ARBA" id="ARBA00004651"/>
    </source>
</evidence>
<feature type="transmembrane region" description="Helical" evidence="7">
    <location>
        <begin position="320"/>
        <end position="342"/>
    </location>
</feature>
<dbReference type="InterPro" id="IPR010290">
    <property type="entry name" value="TM_effector"/>
</dbReference>
<evidence type="ECO:0000256" key="5">
    <source>
        <dbReference type="ARBA" id="ARBA00022989"/>
    </source>
</evidence>
<name>A0ABN8AIP0_9BACI</name>
<feature type="transmembrane region" description="Helical" evidence="7">
    <location>
        <begin position="265"/>
        <end position="284"/>
    </location>
</feature>
<dbReference type="CDD" id="cd06173">
    <property type="entry name" value="MFS_MefA_like"/>
    <property type="match status" value="1"/>
</dbReference>
<feature type="transmembrane region" description="Helical" evidence="7">
    <location>
        <begin position="50"/>
        <end position="71"/>
    </location>
</feature>
<feature type="transmembrane region" description="Helical" evidence="7">
    <location>
        <begin position="178"/>
        <end position="199"/>
    </location>
</feature>
<dbReference type="PANTHER" id="PTHR23513">
    <property type="entry name" value="INTEGRAL MEMBRANE EFFLUX PROTEIN-RELATED"/>
    <property type="match status" value="1"/>
</dbReference>
<organism evidence="8 9">
    <name type="scientific">Sutcliffiella rhizosphaerae</name>
    <dbReference type="NCBI Taxonomy" id="2880967"/>
    <lineage>
        <taxon>Bacteria</taxon>
        <taxon>Bacillati</taxon>
        <taxon>Bacillota</taxon>
        <taxon>Bacilli</taxon>
        <taxon>Bacillales</taxon>
        <taxon>Bacillaceae</taxon>
        <taxon>Sutcliffiella</taxon>
    </lineage>
</organism>
<dbReference type="PANTHER" id="PTHR23513:SF6">
    <property type="entry name" value="MAJOR FACILITATOR SUPERFAMILY ASSOCIATED DOMAIN-CONTAINING PROTEIN"/>
    <property type="match status" value="1"/>
</dbReference>
<keyword evidence="2" id="KW-0813">Transport</keyword>
<reference evidence="8 9" key="1">
    <citation type="submission" date="2021-10" db="EMBL/GenBank/DDBJ databases">
        <authorList>
            <person name="Criscuolo A."/>
        </authorList>
    </citation>
    <scope>NUCLEOTIDE SEQUENCE [LARGE SCALE GENOMIC DNA]</scope>
    <source>
        <strain evidence="9">CIP 111883</strain>
    </source>
</reference>
<keyword evidence="5 7" id="KW-1133">Transmembrane helix</keyword>
<keyword evidence="3" id="KW-1003">Cell membrane</keyword>
<comment type="caution">
    <text evidence="8">The sequence shown here is derived from an EMBL/GenBank/DDBJ whole genome shotgun (WGS) entry which is preliminary data.</text>
</comment>
<evidence type="ECO:0000313" key="8">
    <source>
        <dbReference type="EMBL" id="CAG9623407.1"/>
    </source>
</evidence>
<dbReference type="InterPro" id="IPR036259">
    <property type="entry name" value="MFS_trans_sf"/>
</dbReference>
<feature type="transmembrane region" description="Helical" evidence="7">
    <location>
        <begin position="240"/>
        <end position="259"/>
    </location>
</feature>
<evidence type="ECO:0000256" key="2">
    <source>
        <dbReference type="ARBA" id="ARBA00022448"/>
    </source>
</evidence>
<dbReference type="SUPFAM" id="SSF103473">
    <property type="entry name" value="MFS general substrate transporter"/>
    <property type="match status" value="1"/>
</dbReference>
<keyword evidence="9" id="KW-1185">Reference proteome</keyword>
<sequence>MNDERTSRVRDILSNRKFLFFWISNSLADIGDSLHLVALGYWIMISSSNVLDLSMLMVAKAVPNIIFAPLAGTLADRINKVKIIRATSILQSLIVLLIIYFVFNDPSGESVYIIIGLTALIGLFGAFSNPSRQSLLVRLVEKKDIPSATAFHRLSTNIIMVSAPMITGVLVAATSSAVTLFIDVILLLLSALAISFIKVEMPQNNISKKLDGFWFEFKEGIRFIYKTPPLNSLIILNNTLNIFGVAQGILMSAVAINIWKVSSVGYGLVQAAFPIGMVLGAAIMIKLPNLKMRGKWICIFYAIAGVFSVVVPFFDNLLIAIPLLAIDGAFTVMGALLVNILFRVYIDPDMQGRAFGIYGSLAAVASPLGALTGGIIADTTGVFEGIIGISIAFSIVPIIAYLFSPKIRSIN</sequence>
<gene>
    <name evidence="8" type="primary">entS_8</name>
    <name evidence="8" type="ORF">BACCIP111883_04218</name>
</gene>
<comment type="subcellular location">
    <subcellularLocation>
        <location evidence="1">Cell membrane</location>
        <topology evidence="1">Multi-pass membrane protein</topology>
    </subcellularLocation>
</comment>
<feature type="transmembrane region" description="Helical" evidence="7">
    <location>
        <begin position="382"/>
        <end position="403"/>
    </location>
</feature>
<feature type="transmembrane region" description="Helical" evidence="7">
    <location>
        <begin position="83"/>
        <end position="103"/>
    </location>
</feature>
<feature type="transmembrane region" description="Helical" evidence="7">
    <location>
        <begin position="109"/>
        <end position="129"/>
    </location>
</feature>
<proteinExistence type="predicted"/>
<evidence type="ECO:0000256" key="7">
    <source>
        <dbReference type="SAM" id="Phobius"/>
    </source>
</evidence>
<feature type="transmembrane region" description="Helical" evidence="7">
    <location>
        <begin position="354"/>
        <end position="376"/>
    </location>
</feature>
<evidence type="ECO:0000313" key="9">
    <source>
        <dbReference type="Proteomes" id="UP000789833"/>
    </source>
</evidence>